<dbReference type="PANTHER" id="PTHR38926">
    <property type="entry name" value="F-BOX DOMAIN CONTAINING PROTEIN, EXPRESSED"/>
    <property type="match status" value="1"/>
</dbReference>
<gene>
    <name evidence="2" type="ORF">FB45DRAFT_1066392</name>
</gene>
<dbReference type="InterPro" id="IPR032675">
    <property type="entry name" value="LRR_dom_sf"/>
</dbReference>
<evidence type="ECO:0000313" key="3">
    <source>
        <dbReference type="Proteomes" id="UP001221142"/>
    </source>
</evidence>
<name>A0AAD7B555_9AGAR</name>
<keyword evidence="3" id="KW-1185">Reference proteome</keyword>
<evidence type="ECO:0000313" key="2">
    <source>
        <dbReference type="EMBL" id="KAJ7610234.1"/>
    </source>
</evidence>
<evidence type="ECO:0000256" key="1">
    <source>
        <dbReference type="SAM" id="Coils"/>
    </source>
</evidence>
<dbReference type="EMBL" id="JARKIF010000036">
    <property type="protein sequence ID" value="KAJ7610234.1"/>
    <property type="molecule type" value="Genomic_DNA"/>
</dbReference>
<protein>
    <recommendedName>
        <fullName evidence="4">F-box domain-containing protein</fullName>
    </recommendedName>
</protein>
<feature type="coiled-coil region" evidence="1">
    <location>
        <begin position="3"/>
        <end position="30"/>
    </location>
</feature>
<proteinExistence type="predicted"/>
<reference evidence="2" key="1">
    <citation type="submission" date="2023-03" db="EMBL/GenBank/DDBJ databases">
        <title>Massive genome expansion in bonnet fungi (Mycena s.s.) driven by repeated elements and novel gene families across ecological guilds.</title>
        <authorList>
            <consortium name="Lawrence Berkeley National Laboratory"/>
            <person name="Harder C.B."/>
            <person name="Miyauchi S."/>
            <person name="Viragh M."/>
            <person name="Kuo A."/>
            <person name="Thoen E."/>
            <person name="Andreopoulos B."/>
            <person name="Lu D."/>
            <person name="Skrede I."/>
            <person name="Drula E."/>
            <person name="Henrissat B."/>
            <person name="Morin E."/>
            <person name="Kohler A."/>
            <person name="Barry K."/>
            <person name="LaButti K."/>
            <person name="Morin E."/>
            <person name="Salamov A."/>
            <person name="Lipzen A."/>
            <person name="Mereny Z."/>
            <person name="Hegedus B."/>
            <person name="Baldrian P."/>
            <person name="Stursova M."/>
            <person name="Weitz H."/>
            <person name="Taylor A."/>
            <person name="Grigoriev I.V."/>
            <person name="Nagy L.G."/>
            <person name="Martin F."/>
            <person name="Kauserud H."/>
        </authorList>
    </citation>
    <scope>NUCLEOTIDE SEQUENCE</scope>
    <source>
        <strain evidence="2">9284</strain>
    </source>
</reference>
<dbReference type="AlphaFoldDB" id="A0AAD7B555"/>
<dbReference type="PANTHER" id="PTHR38926:SF72">
    <property type="entry name" value="IM:7136021-RELATED"/>
    <property type="match status" value="1"/>
</dbReference>
<dbReference type="SUPFAM" id="SSF52047">
    <property type="entry name" value="RNI-like"/>
    <property type="match status" value="1"/>
</dbReference>
<dbReference type="Proteomes" id="UP001221142">
    <property type="component" value="Unassembled WGS sequence"/>
</dbReference>
<sequence length="475" mass="53683">MSRDELRSDLAELNAEISTLQTQLARLRVDRKRVFDKLAAIVYPVLTLPDDVTAEIFLQYVRDYRYNRLKCGPMVLASVCKSWREVALSNPRLWSRFDTGLTPGVWDLKPTLLQMFISRSGQLPLTLRITLGFLSPSELEVLDIVGKHISQCGSLDLEVSVRAPFPISTPAQLPLLTSLHFRGKNDVASITLPFLLDAPRLREVKLVRISSLDWRTYLPWSQLTTLRLLYQRSFTECLEMVYQTPNLELLEFCHYGESEPAESSQPRILARLHTLELSAKSSYGIIPHLTLPALRDLSMVQPRANCASILKDLMERSKCSPTTLLLSTDYDNPNDVGRTKSILALLPTVSKLTLGCDDLDDDSFEELLELLGSPICPALTSLTLRECPSELMLTPLVEMLQSLMNLDPPRLSSFKLAIDTNLEGEGVEREDEDAEEWDSIDQLHRLRLAGLEIDIPSKNNWLKNTLNSRVVDVPR</sequence>
<organism evidence="2 3">
    <name type="scientific">Roridomyces roridus</name>
    <dbReference type="NCBI Taxonomy" id="1738132"/>
    <lineage>
        <taxon>Eukaryota</taxon>
        <taxon>Fungi</taxon>
        <taxon>Dikarya</taxon>
        <taxon>Basidiomycota</taxon>
        <taxon>Agaricomycotina</taxon>
        <taxon>Agaricomycetes</taxon>
        <taxon>Agaricomycetidae</taxon>
        <taxon>Agaricales</taxon>
        <taxon>Marasmiineae</taxon>
        <taxon>Mycenaceae</taxon>
        <taxon>Roridomyces</taxon>
    </lineage>
</organism>
<keyword evidence="1" id="KW-0175">Coiled coil</keyword>
<comment type="caution">
    <text evidence="2">The sequence shown here is derived from an EMBL/GenBank/DDBJ whole genome shotgun (WGS) entry which is preliminary data.</text>
</comment>
<accession>A0AAD7B555</accession>
<evidence type="ECO:0008006" key="4">
    <source>
        <dbReference type="Google" id="ProtNLM"/>
    </source>
</evidence>
<dbReference type="Gene3D" id="3.80.10.10">
    <property type="entry name" value="Ribonuclease Inhibitor"/>
    <property type="match status" value="1"/>
</dbReference>